<evidence type="ECO:0000313" key="3">
    <source>
        <dbReference type="Proteomes" id="UP000717696"/>
    </source>
</evidence>
<organism evidence="2 3">
    <name type="scientific">Dactylonectria estremocensis</name>
    <dbReference type="NCBI Taxonomy" id="1079267"/>
    <lineage>
        <taxon>Eukaryota</taxon>
        <taxon>Fungi</taxon>
        <taxon>Dikarya</taxon>
        <taxon>Ascomycota</taxon>
        <taxon>Pezizomycotina</taxon>
        <taxon>Sordariomycetes</taxon>
        <taxon>Hypocreomycetidae</taxon>
        <taxon>Hypocreales</taxon>
        <taxon>Nectriaceae</taxon>
        <taxon>Dactylonectria</taxon>
    </lineage>
</organism>
<evidence type="ECO:0000259" key="1">
    <source>
        <dbReference type="Pfam" id="PF01636"/>
    </source>
</evidence>
<proteinExistence type="predicted"/>
<evidence type="ECO:0000313" key="2">
    <source>
        <dbReference type="EMBL" id="KAH7144314.1"/>
    </source>
</evidence>
<dbReference type="Proteomes" id="UP000717696">
    <property type="component" value="Unassembled WGS sequence"/>
</dbReference>
<protein>
    <recommendedName>
        <fullName evidence="1">Aminoglycoside phosphotransferase domain-containing protein</fullName>
    </recommendedName>
</protein>
<name>A0A9P9J555_9HYPO</name>
<dbReference type="Pfam" id="PF01636">
    <property type="entry name" value="APH"/>
    <property type="match status" value="1"/>
</dbReference>
<feature type="domain" description="Aminoglycoside phosphotransferase" evidence="1">
    <location>
        <begin position="31"/>
        <end position="114"/>
    </location>
</feature>
<comment type="caution">
    <text evidence="2">The sequence shown here is derived from an EMBL/GenBank/DDBJ whole genome shotgun (WGS) entry which is preliminary data.</text>
</comment>
<dbReference type="AlphaFoldDB" id="A0A9P9J555"/>
<dbReference type="InterPro" id="IPR002575">
    <property type="entry name" value="Aminoglycoside_PTrfase"/>
</dbReference>
<gene>
    <name evidence="2" type="ORF">B0J13DRAFT_622874</name>
</gene>
<dbReference type="OrthoDB" id="4177236at2759"/>
<keyword evidence="3" id="KW-1185">Reference proteome</keyword>
<reference evidence="2" key="1">
    <citation type="journal article" date="2021" name="Nat. Commun.">
        <title>Genetic determinants of endophytism in the Arabidopsis root mycobiome.</title>
        <authorList>
            <person name="Mesny F."/>
            <person name="Miyauchi S."/>
            <person name="Thiergart T."/>
            <person name="Pickel B."/>
            <person name="Atanasova L."/>
            <person name="Karlsson M."/>
            <person name="Huettel B."/>
            <person name="Barry K.W."/>
            <person name="Haridas S."/>
            <person name="Chen C."/>
            <person name="Bauer D."/>
            <person name="Andreopoulos W."/>
            <person name="Pangilinan J."/>
            <person name="LaButti K."/>
            <person name="Riley R."/>
            <person name="Lipzen A."/>
            <person name="Clum A."/>
            <person name="Drula E."/>
            <person name="Henrissat B."/>
            <person name="Kohler A."/>
            <person name="Grigoriev I.V."/>
            <person name="Martin F.M."/>
            <person name="Hacquard S."/>
        </authorList>
    </citation>
    <scope>NUCLEOTIDE SEQUENCE</scope>
    <source>
        <strain evidence="2">MPI-CAGE-AT-0021</strain>
    </source>
</reference>
<sequence length="126" mass="14294">MGSIFRTDEPIPTTNGPFPTEDELIQSMIERYIQDCGATMQQQADLYNRVLPKVLRGSEEPVFTHAKFKPNNAIIRPGGDIVILDWAVSGSYPSYWEYAIAMLACGNWKGDWHAYIAKILEEYPSH</sequence>
<dbReference type="EMBL" id="JAGMUU010000010">
    <property type="protein sequence ID" value="KAH7144314.1"/>
    <property type="molecule type" value="Genomic_DNA"/>
</dbReference>
<accession>A0A9P9J555</accession>
<dbReference type="InterPro" id="IPR011009">
    <property type="entry name" value="Kinase-like_dom_sf"/>
</dbReference>
<dbReference type="SUPFAM" id="SSF56112">
    <property type="entry name" value="Protein kinase-like (PK-like)"/>
    <property type="match status" value="1"/>
</dbReference>